<evidence type="ECO:0000259" key="17">
    <source>
        <dbReference type="SMART" id="SM01011"/>
    </source>
</evidence>
<evidence type="ECO:0000256" key="12">
    <source>
        <dbReference type="ARBA" id="ARBA00044252"/>
    </source>
</evidence>
<evidence type="ECO:0000256" key="4">
    <source>
        <dbReference type="ARBA" id="ARBA00022723"/>
    </source>
</evidence>
<evidence type="ECO:0000256" key="1">
    <source>
        <dbReference type="ARBA" id="ARBA00001936"/>
    </source>
</evidence>
<dbReference type="PANTHER" id="PTHR48480">
    <property type="match status" value="1"/>
</dbReference>
<dbReference type="Gene3D" id="3.90.230.10">
    <property type="entry name" value="Creatinase/methionine aminopeptidase superfamily"/>
    <property type="match status" value="1"/>
</dbReference>
<dbReference type="Gene3D" id="3.40.350.10">
    <property type="entry name" value="Creatinase/prolidase N-terminal domain"/>
    <property type="match status" value="2"/>
</dbReference>
<comment type="caution">
    <text evidence="18">The sequence shown here is derived from an EMBL/GenBank/DDBJ whole genome shotgun (WGS) entry which is preliminary data.</text>
</comment>
<name>A0AAV3A3X5_PYXAD</name>
<evidence type="ECO:0000256" key="14">
    <source>
        <dbReference type="ARBA" id="ARBA00044351"/>
    </source>
</evidence>
<proteinExistence type="inferred from homology"/>
<evidence type="ECO:0000256" key="11">
    <source>
        <dbReference type="ARBA" id="ARBA00044141"/>
    </source>
</evidence>
<dbReference type="Proteomes" id="UP001181693">
    <property type="component" value="Unassembled WGS sequence"/>
</dbReference>
<dbReference type="GO" id="GO:0006508">
    <property type="term" value="P:proteolysis"/>
    <property type="evidence" value="ECO:0007669"/>
    <property type="project" value="UniProtKB-KW"/>
</dbReference>
<evidence type="ECO:0000256" key="15">
    <source>
        <dbReference type="ARBA" id="ARBA00048994"/>
    </source>
</evidence>
<comment type="similarity">
    <text evidence="9">Belongs to the peptidase M24B family. Eukaryotic-type prolidase subfamily.</text>
</comment>
<dbReference type="SUPFAM" id="SSF55920">
    <property type="entry name" value="Creatinase/aminopeptidase"/>
    <property type="match status" value="1"/>
</dbReference>
<keyword evidence="6" id="KW-0224">Dipeptidase</keyword>
<evidence type="ECO:0000256" key="7">
    <source>
        <dbReference type="ARBA" id="ARBA00023049"/>
    </source>
</evidence>
<keyword evidence="8" id="KW-0464">Manganese</keyword>
<dbReference type="GO" id="GO:0102009">
    <property type="term" value="F:proline dipeptidase activity"/>
    <property type="evidence" value="ECO:0007669"/>
    <property type="project" value="UniProtKB-EC"/>
</dbReference>
<comment type="subunit">
    <text evidence="2">Homodimer.</text>
</comment>
<dbReference type="InterPro" id="IPR052433">
    <property type="entry name" value="X-Pro_dipept-like"/>
</dbReference>
<dbReference type="GO" id="GO:0070006">
    <property type="term" value="F:metalloaminopeptidase activity"/>
    <property type="evidence" value="ECO:0007669"/>
    <property type="project" value="InterPro"/>
</dbReference>
<keyword evidence="4 16" id="KW-0479">Metal-binding</keyword>
<dbReference type="GO" id="GO:0030145">
    <property type="term" value="F:manganese ion binding"/>
    <property type="evidence" value="ECO:0007669"/>
    <property type="project" value="InterPro"/>
</dbReference>
<dbReference type="SMART" id="SM01011">
    <property type="entry name" value="AMP_N"/>
    <property type="match status" value="1"/>
</dbReference>
<dbReference type="InterPro" id="IPR036005">
    <property type="entry name" value="Creatinase/aminopeptidase-like"/>
</dbReference>
<feature type="domain" description="Aminopeptidase P N-terminal" evidence="17">
    <location>
        <begin position="29"/>
        <end position="147"/>
    </location>
</feature>
<evidence type="ECO:0000313" key="19">
    <source>
        <dbReference type="Proteomes" id="UP001181693"/>
    </source>
</evidence>
<evidence type="ECO:0000256" key="13">
    <source>
        <dbReference type="ARBA" id="ARBA00044284"/>
    </source>
</evidence>
<organism evidence="18 19">
    <name type="scientific">Pyxicephalus adspersus</name>
    <name type="common">African bullfrog</name>
    <dbReference type="NCBI Taxonomy" id="30357"/>
    <lineage>
        <taxon>Eukaryota</taxon>
        <taxon>Metazoa</taxon>
        <taxon>Chordata</taxon>
        <taxon>Craniata</taxon>
        <taxon>Vertebrata</taxon>
        <taxon>Euteleostomi</taxon>
        <taxon>Amphibia</taxon>
        <taxon>Batrachia</taxon>
        <taxon>Anura</taxon>
        <taxon>Neobatrachia</taxon>
        <taxon>Ranoidea</taxon>
        <taxon>Pyxicephalidae</taxon>
        <taxon>Pyxicephalinae</taxon>
        <taxon>Pyxicephalus</taxon>
    </lineage>
</organism>
<dbReference type="EMBL" id="DYDO01000010">
    <property type="protein sequence ID" value="DBA16778.1"/>
    <property type="molecule type" value="Genomic_DNA"/>
</dbReference>
<dbReference type="InterPro" id="IPR001131">
    <property type="entry name" value="Peptidase_M24B_aminopep-P_CS"/>
</dbReference>
<keyword evidence="3" id="KW-0645">Protease</keyword>
<evidence type="ECO:0000256" key="8">
    <source>
        <dbReference type="ARBA" id="ARBA00023211"/>
    </source>
</evidence>
<dbReference type="InterPro" id="IPR000994">
    <property type="entry name" value="Pept_M24"/>
</dbReference>
<comment type="cofactor">
    <cofactor evidence="1">
        <name>Mn(2+)</name>
        <dbReference type="ChEBI" id="CHEBI:29035"/>
    </cofactor>
</comment>
<evidence type="ECO:0000256" key="5">
    <source>
        <dbReference type="ARBA" id="ARBA00022801"/>
    </source>
</evidence>
<evidence type="ECO:0000256" key="3">
    <source>
        <dbReference type="ARBA" id="ARBA00022670"/>
    </source>
</evidence>
<evidence type="ECO:0000256" key="10">
    <source>
        <dbReference type="ARBA" id="ARBA00044051"/>
    </source>
</evidence>
<evidence type="ECO:0000256" key="16">
    <source>
        <dbReference type="RuleBase" id="RU000590"/>
    </source>
</evidence>
<evidence type="ECO:0000313" key="18">
    <source>
        <dbReference type="EMBL" id="DBA16778.1"/>
    </source>
</evidence>
<protein>
    <recommendedName>
        <fullName evidence="11">Xaa-Pro dipeptidase</fullName>
        <ecNumber evidence="10">3.4.13.9</ecNumber>
    </recommendedName>
    <alternativeName>
        <fullName evidence="14">Imidodipeptidase</fullName>
    </alternativeName>
    <alternativeName>
        <fullName evidence="12">Peptidase D</fullName>
    </alternativeName>
    <alternativeName>
        <fullName evidence="13">Proline dipeptidase</fullName>
    </alternativeName>
</protein>
<dbReference type="PROSITE" id="PS00491">
    <property type="entry name" value="PROLINE_PEPTIDASE"/>
    <property type="match status" value="1"/>
</dbReference>
<dbReference type="EC" id="3.4.13.9" evidence="10"/>
<dbReference type="AlphaFoldDB" id="A0AAV3A3X5"/>
<evidence type="ECO:0000256" key="6">
    <source>
        <dbReference type="ARBA" id="ARBA00022997"/>
    </source>
</evidence>
<accession>A0AAV3A3X5</accession>
<keyword evidence="5" id="KW-0378">Hydrolase</keyword>
<dbReference type="InterPro" id="IPR029149">
    <property type="entry name" value="Creatin/AminoP/Spt16_N"/>
</dbReference>
<reference evidence="18" key="1">
    <citation type="thesis" date="2020" institute="ProQuest LLC" country="789 East Eisenhower Parkway, Ann Arbor, MI, USA">
        <title>Comparative Genomics and Chromosome Evolution.</title>
        <authorList>
            <person name="Mudd A.B."/>
        </authorList>
    </citation>
    <scope>NUCLEOTIDE SEQUENCE</scope>
    <source>
        <strain evidence="18">1538</strain>
        <tissue evidence="18">Blood</tissue>
    </source>
</reference>
<dbReference type="CDD" id="cd01087">
    <property type="entry name" value="Prolidase"/>
    <property type="match status" value="1"/>
</dbReference>
<sequence length="485" mass="53949">MSCDRQSPVGNMSAAEGPSYWLGNETLRVPAALFAVNRKRLCDKLRNNRNVQKEATVLLQGGEETNRYCTDTGVLFRQAGWEEAVGGWWPLYCESTFSAVFGIHPPQHFKEKYAVDEVHYTCDVSTLTPEELAFLTVFVFFLQRGVNTDSGSVCREASFEGISQFSVNNTLLHPEIVECRVFKTDMELEVLRYTNRISSEAHKELYTCGRLKDLGNARIKMVESGKENNFFFSLHSGDNSSVLHYGHAGAPNDKTLQDGDMCLFDMGGEYYCYSSDITCSFPANGKFTADQKAIYEAVLKSSRAVMNAVKPGVDWPDMHRLADRTHLEELIKIGILKGNVEDMVKAHMGAVFMPHGLGHFLGIDVHDVGGYPEGVDRIDLPGLKSLRTARTLQERMVLTIEPGIYFIDHVLDQALADPAQACFINNDVLRRFRGFGGVRIEDDIAVTAGGMELLTCVPRTVEEIEALMADSEGKTLGKVVLSQEL</sequence>
<gene>
    <name evidence="18" type="ORF">GDO54_002317</name>
</gene>
<comment type="catalytic activity">
    <reaction evidence="15">
        <text>Xaa-L-Pro dipeptide + H2O = an L-alpha-amino acid + L-proline</text>
        <dbReference type="Rhea" id="RHEA:76407"/>
        <dbReference type="ChEBI" id="CHEBI:15377"/>
        <dbReference type="ChEBI" id="CHEBI:59869"/>
        <dbReference type="ChEBI" id="CHEBI:60039"/>
        <dbReference type="ChEBI" id="CHEBI:195196"/>
        <dbReference type="EC" id="3.4.13.9"/>
    </reaction>
</comment>
<keyword evidence="19" id="KW-1185">Reference proteome</keyword>
<dbReference type="Pfam" id="PF00557">
    <property type="entry name" value="Peptidase_M24"/>
    <property type="match status" value="1"/>
</dbReference>
<dbReference type="FunFam" id="3.90.230.10:FF:000002">
    <property type="entry name" value="Xaa-Pro aminopeptidase 3"/>
    <property type="match status" value="1"/>
</dbReference>
<dbReference type="PANTHER" id="PTHR48480:SF2">
    <property type="entry name" value="PEPTIDASE D"/>
    <property type="match status" value="1"/>
</dbReference>
<evidence type="ECO:0000256" key="9">
    <source>
        <dbReference type="ARBA" id="ARBA00043990"/>
    </source>
</evidence>
<evidence type="ECO:0000256" key="2">
    <source>
        <dbReference type="ARBA" id="ARBA00011738"/>
    </source>
</evidence>
<dbReference type="SUPFAM" id="SSF53092">
    <property type="entry name" value="Creatinase/prolidase N-terminal domain"/>
    <property type="match status" value="1"/>
</dbReference>
<keyword evidence="7" id="KW-0482">Metalloprotease</keyword>
<dbReference type="InterPro" id="IPR007865">
    <property type="entry name" value="Aminopep_P_N"/>
</dbReference>